<sequence>MSVVMNFAIFPMDKGEHVSLYVKKVIEMIDALPCKSQLTSMGTIVECDTMDECLSVISKANAILEECTKRIYCTATFDNKPGQKEQMEHKVNAIRQI</sequence>
<evidence type="ECO:0000313" key="4">
    <source>
        <dbReference type="Proteomes" id="UP000184509"/>
    </source>
</evidence>
<comment type="similarity">
    <text evidence="1">Belongs to the UPF0045 family.</text>
</comment>
<dbReference type="AlphaFoldDB" id="A0A1M4SBJ5"/>
<dbReference type="InterPro" id="IPR029756">
    <property type="entry name" value="MTH1187/YkoF-like"/>
</dbReference>
<dbReference type="Pfam" id="PF01910">
    <property type="entry name" value="Thiamine_BP"/>
    <property type="match status" value="1"/>
</dbReference>
<dbReference type="Gene3D" id="3.30.70.930">
    <property type="match status" value="1"/>
</dbReference>
<dbReference type="InterPro" id="IPR051614">
    <property type="entry name" value="UPF0045_domain"/>
</dbReference>
<dbReference type="STRING" id="1297750.SAMN05444405_10154"/>
<dbReference type="GO" id="GO:0005829">
    <property type="term" value="C:cytosol"/>
    <property type="evidence" value="ECO:0007669"/>
    <property type="project" value="TreeGrafter"/>
</dbReference>
<dbReference type="OrthoDB" id="5886358at2"/>
<keyword evidence="4" id="KW-1185">Reference proteome</keyword>
<accession>A0A1M4SBJ5</accession>
<dbReference type="PANTHER" id="PTHR33777">
    <property type="entry name" value="UPF0045 PROTEIN ECM15"/>
    <property type="match status" value="1"/>
</dbReference>
<evidence type="ECO:0000313" key="3">
    <source>
        <dbReference type="EMBL" id="SHE29570.1"/>
    </source>
</evidence>
<evidence type="ECO:0000259" key="2">
    <source>
        <dbReference type="Pfam" id="PF01910"/>
    </source>
</evidence>
<gene>
    <name evidence="3" type="ORF">SAMN05444405_10154</name>
</gene>
<feature type="domain" description="Thiamine-binding protein" evidence="2">
    <location>
        <begin position="6"/>
        <end position="94"/>
    </location>
</feature>
<dbReference type="PANTHER" id="PTHR33777:SF1">
    <property type="entry name" value="UPF0045 PROTEIN ECM15"/>
    <property type="match status" value="1"/>
</dbReference>
<dbReference type="EMBL" id="FQTV01000001">
    <property type="protein sequence ID" value="SHE29570.1"/>
    <property type="molecule type" value="Genomic_DNA"/>
</dbReference>
<dbReference type="SUPFAM" id="SSF89957">
    <property type="entry name" value="MTH1187/YkoF-like"/>
    <property type="match status" value="1"/>
</dbReference>
<evidence type="ECO:0000256" key="1">
    <source>
        <dbReference type="ARBA" id="ARBA00010272"/>
    </source>
</evidence>
<dbReference type="InterPro" id="IPR002767">
    <property type="entry name" value="Thiamine_BP"/>
</dbReference>
<reference evidence="4" key="1">
    <citation type="submission" date="2016-11" db="EMBL/GenBank/DDBJ databases">
        <authorList>
            <person name="Varghese N."/>
            <person name="Submissions S."/>
        </authorList>
    </citation>
    <scope>NUCLEOTIDE SEQUENCE [LARGE SCALE GENOMIC DNA]</scope>
    <source>
        <strain evidence="4">DSM 26991</strain>
    </source>
</reference>
<organism evidence="3 4">
    <name type="scientific">Bacteroides luti</name>
    <dbReference type="NCBI Taxonomy" id="1297750"/>
    <lineage>
        <taxon>Bacteria</taxon>
        <taxon>Pseudomonadati</taxon>
        <taxon>Bacteroidota</taxon>
        <taxon>Bacteroidia</taxon>
        <taxon>Bacteroidales</taxon>
        <taxon>Bacteroidaceae</taxon>
        <taxon>Bacteroides</taxon>
    </lineage>
</organism>
<dbReference type="Proteomes" id="UP000184509">
    <property type="component" value="Unassembled WGS sequence"/>
</dbReference>
<proteinExistence type="inferred from homology"/>
<dbReference type="RefSeq" id="WP_073398511.1">
    <property type="nucleotide sequence ID" value="NZ_FQTV01000001.1"/>
</dbReference>
<name>A0A1M4SBJ5_9BACE</name>
<protein>
    <submittedName>
        <fullName evidence="3">Uncharacterized protein, MTH1187 family</fullName>
    </submittedName>
</protein>